<evidence type="ECO:0000256" key="1">
    <source>
        <dbReference type="SAM" id="MobiDB-lite"/>
    </source>
</evidence>
<feature type="domain" description="MADF" evidence="2">
    <location>
        <begin position="13"/>
        <end position="105"/>
    </location>
</feature>
<name>A0AAV2P1T1_9HYME</name>
<proteinExistence type="predicted"/>
<dbReference type="Pfam" id="PF10545">
    <property type="entry name" value="MADF_DNA_bdg"/>
    <property type="match status" value="1"/>
</dbReference>
<dbReference type="PANTHER" id="PTHR21505:SF12">
    <property type="entry name" value="MADF DOMAIN-CONTAINING PROTEIN-RELATED"/>
    <property type="match status" value="1"/>
</dbReference>
<sequence>MSPHVWSVKNTFELIKLYEKNAPLWDATTEEFKSREAKDKIISNIATHMNVPSGEIHRKLHNLRNQVSQELSKLKKKRKRGIINKMCTSNWIYFSALKFLIPSVINRCRSPDIIIQQMILEEKERDQGSIKSNTIETSTEKYEEKGGKKRPVKLLDIDNEEESKRSRISLPKIPNEDDRFGEWVALELRSLRSEVNKRKLKSEIRRAICRIADLDDASSFPPSSSSNPSYSSPVPSPTYLSVCDINITNVKSECNG</sequence>
<keyword evidence="4" id="KW-1185">Reference proteome</keyword>
<dbReference type="PANTHER" id="PTHR21505">
    <property type="entry name" value="MADF DOMAIN-CONTAINING PROTEIN-RELATED"/>
    <property type="match status" value="1"/>
</dbReference>
<organism evidence="3 4">
    <name type="scientific">Lasius platythorax</name>
    <dbReference type="NCBI Taxonomy" id="488582"/>
    <lineage>
        <taxon>Eukaryota</taxon>
        <taxon>Metazoa</taxon>
        <taxon>Ecdysozoa</taxon>
        <taxon>Arthropoda</taxon>
        <taxon>Hexapoda</taxon>
        <taxon>Insecta</taxon>
        <taxon>Pterygota</taxon>
        <taxon>Neoptera</taxon>
        <taxon>Endopterygota</taxon>
        <taxon>Hymenoptera</taxon>
        <taxon>Apocrita</taxon>
        <taxon>Aculeata</taxon>
        <taxon>Formicoidea</taxon>
        <taxon>Formicidae</taxon>
        <taxon>Formicinae</taxon>
        <taxon>Lasius</taxon>
        <taxon>Lasius</taxon>
    </lineage>
</organism>
<dbReference type="Proteomes" id="UP001497644">
    <property type="component" value="Chromosome 7"/>
</dbReference>
<accession>A0AAV2P1T1</accession>
<reference evidence="3" key="1">
    <citation type="submission" date="2024-04" db="EMBL/GenBank/DDBJ databases">
        <authorList>
            <consortium name="Molecular Ecology Group"/>
        </authorList>
    </citation>
    <scope>NUCLEOTIDE SEQUENCE</scope>
</reference>
<dbReference type="PROSITE" id="PS51029">
    <property type="entry name" value="MADF"/>
    <property type="match status" value="1"/>
</dbReference>
<feature type="region of interest" description="Disordered" evidence="1">
    <location>
        <begin position="126"/>
        <end position="150"/>
    </location>
</feature>
<evidence type="ECO:0000313" key="4">
    <source>
        <dbReference type="Proteomes" id="UP001497644"/>
    </source>
</evidence>
<gene>
    <name evidence="3" type="ORF">LPLAT_LOCUS11908</name>
</gene>
<dbReference type="InterPro" id="IPR006578">
    <property type="entry name" value="MADF-dom"/>
</dbReference>
<dbReference type="EMBL" id="OZ034830">
    <property type="protein sequence ID" value="CAL1686543.1"/>
    <property type="molecule type" value="Genomic_DNA"/>
</dbReference>
<protein>
    <recommendedName>
        <fullName evidence="2">MADF domain-containing protein</fullName>
    </recommendedName>
</protein>
<dbReference type="SMART" id="SM00595">
    <property type="entry name" value="MADF"/>
    <property type="match status" value="1"/>
</dbReference>
<evidence type="ECO:0000259" key="2">
    <source>
        <dbReference type="PROSITE" id="PS51029"/>
    </source>
</evidence>
<dbReference type="AlphaFoldDB" id="A0AAV2P1T1"/>
<evidence type="ECO:0000313" key="3">
    <source>
        <dbReference type="EMBL" id="CAL1686543.1"/>
    </source>
</evidence>